<evidence type="ECO:0000256" key="11">
    <source>
        <dbReference type="ARBA" id="ARBA00022840"/>
    </source>
</evidence>
<dbReference type="NCBIfam" id="TIGR00097">
    <property type="entry name" value="HMP-P_kinase"/>
    <property type="match status" value="1"/>
</dbReference>
<reference evidence="17 18" key="1">
    <citation type="submission" date="2016-01" db="EMBL/GenBank/DDBJ databases">
        <authorList>
            <person name="Oliw E.H."/>
        </authorList>
    </citation>
    <scope>NUCLEOTIDE SEQUENCE [LARGE SCALE GENOMIC DNA]</scope>
    <source>
        <strain evidence="17 18">CMW7756A</strain>
    </source>
</reference>
<dbReference type="RefSeq" id="WP_082705809.1">
    <property type="nucleotide sequence ID" value="NZ_KQ957105.1"/>
</dbReference>
<dbReference type="InterPro" id="IPR029056">
    <property type="entry name" value="Ribokinase-like"/>
</dbReference>
<dbReference type="EC" id="2.7.1.49" evidence="5"/>
<dbReference type="PANTHER" id="PTHR20858">
    <property type="entry name" value="PHOSPHOMETHYLPYRIMIDINE KINASE"/>
    <property type="match status" value="1"/>
</dbReference>
<proteinExistence type="inferred from homology"/>
<dbReference type="CDD" id="cd01169">
    <property type="entry name" value="HMPP_kinase"/>
    <property type="match status" value="1"/>
</dbReference>
<dbReference type="GO" id="GO:0008972">
    <property type="term" value="F:phosphomethylpyrimidine kinase activity"/>
    <property type="evidence" value="ECO:0007669"/>
    <property type="project" value="UniProtKB-EC"/>
</dbReference>
<dbReference type="GO" id="GO:0009228">
    <property type="term" value="P:thiamine biosynthetic process"/>
    <property type="evidence" value="ECO:0007669"/>
    <property type="project" value="UniProtKB-KW"/>
</dbReference>
<sequence length="268" mass="28940">MEIKKILTIAGSDSSGGAGIQADLKTISAYKYYGMSAITAITAQNTLGVQDSLSLDERILREQLKSICDDILPDAVKIGMLASPGQVEVIGKVIDRYLKNIPIVLDPVITSTSGFTLVPDDTVEKMKEVLFDKVSLITPNLIEAGIIYGKEIENHDGMKEAGKFLFEKYGTAFLIKGGHLEGSKDDLLCDEDGIFLIEGKNIENKNTHGTGCTLSSAIACELAKGKNLFDAVRAAKKYLSGAIAFGLDIGRGRGPLYHMYNLSDKDEN</sequence>
<organism evidence="17">
    <name type="scientific">Peptoniphilus harei</name>
    <dbReference type="NCBI Taxonomy" id="54005"/>
    <lineage>
        <taxon>Bacteria</taxon>
        <taxon>Bacillati</taxon>
        <taxon>Bacillota</taxon>
        <taxon>Tissierellia</taxon>
        <taxon>Tissierellales</taxon>
        <taxon>Peptoniphilaceae</taxon>
        <taxon>Peptoniphilus</taxon>
    </lineage>
</organism>
<comment type="caution">
    <text evidence="17">The sequence shown here is derived from an EMBL/GenBank/DDBJ whole genome shotgun (WGS) entry which is preliminary data.</text>
</comment>
<keyword evidence="8" id="KW-0808">Transferase</keyword>
<keyword evidence="12" id="KW-0784">Thiamine biosynthesis</keyword>
<evidence type="ECO:0000256" key="4">
    <source>
        <dbReference type="ARBA" id="ARBA00009879"/>
    </source>
</evidence>
<keyword evidence="9" id="KW-0547">Nucleotide-binding</keyword>
<evidence type="ECO:0000256" key="5">
    <source>
        <dbReference type="ARBA" id="ARBA00012135"/>
    </source>
</evidence>
<feature type="domain" description="Pyridoxamine kinase/Phosphomethylpyrimidine kinase" evidence="16">
    <location>
        <begin position="13"/>
        <end position="256"/>
    </location>
</feature>
<dbReference type="AlphaFoldDB" id="A0A133PH16"/>
<dbReference type="Gene3D" id="3.40.1190.20">
    <property type="match status" value="1"/>
</dbReference>
<comment type="catalytic activity">
    <reaction evidence="1">
        <text>4-amino-5-hydroxymethyl-2-methylpyrimidine + ATP = 4-amino-2-methyl-5-(phosphooxymethyl)pyrimidine + ADP + H(+)</text>
        <dbReference type="Rhea" id="RHEA:23096"/>
        <dbReference type="ChEBI" id="CHEBI:15378"/>
        <dbReference type="ChEBI" id="CHEBI:16892"/>
        <dbReference type="ChEBI" id="CHEBI:30616"/>
        <dbReference type="ChEBI" id="CHEBI:58354"/>
        <dbReference type="ChEBI" id="CHEBI:456216"/>
        <dbReference type="EC" id="2.7.1.49"/>
    </reaction>
</comment>
<evidence type="ECO:0000313" key="18">
    <source>
        <dbReference type="Proteomes" id="UP000070174"/>
    </source>
</evidence>
<evidence type="ECO:0000256" key="13">
    <source>
        <dbReference type="ARBA" id="ARBA00037917"/>
    </source>
</evidence>
<evidence type="ECO:0000259" key="16">
    <source>
        <dbReference type="Pfam" id="PF08543"/>
    </source>
</evidence>
<evidence type="ECO:0000256" key="7">
    <source>
        <dbReference type="ARBA" id="ARBA00019161"/>
    </source>
</evidence>
<evidence type="ECO:0000256" key="12">
    <source>
        <dbReference type="ARBA" id="ARBA00022977"/>
    </source>
</evidence>
<comment type="pathway">
    <text evidence="3">Cofactor biosynthesis; thiamine diphosphate biosynthesis; 4-amino-2-methyl-5-diphosphomethylpyrimidine from 5-amino-1-(5-phospho-D-ribosyl)imidazole: step 3/3.</text>
</comment>
<comment type="similarity">
    <text evidence="4">Belongs to the ThiD family.</text>
</comment>
<dbReference type="PANTHER" id="PTHR20858:SF17">
    <property type="entry name" value="HYDROXYMETHYLPYRIMIDINE_PHOSPHOMETHYLPYRIMIDINE KINASE THI20-RELATED"/>
    <property type="match status" value="1"/>
</dbReference>
<comment type="catalytic activity">
    <reaction evidence="2">
        <text>4-amino-2-methyl-5-(phosphooxymethyl)pyrimidine + ATP = 4-amino-2-methyl-5-(diphosphooxymethyl)pyrimidine + ADP</text>
        <dbReference type="Rhea" id="RHEA:19893"/>
        <dbReference type="ChEBI" id="CHEBI:30616"/>
        <dbReference type="ChEBI" id="CHEBI:57841"/>
        <dbReference type="ChEBI" id="CHEBI:58354"/>
        <dbReference type="ChEBI" id="CHEBI:456216"/>
        <dbReference type="EC" id="2.7.4.7"/>
    </reaction>
</comment>
<evidence type="ECO:0000313" key="17">
    <source>
        <dbReference type="EMBL" id="KXA27810.1"/>
    </source>
</evidence>
<evidence type="ECO:0000256" key="3">
    <source>
        <dbReference type="ARBA" id="ARBA00004769"/>
    </source>
</evidence>
<evidence type="ECO:0000256" key="8">
    <source>
        <dbReference type="ARBA" id="ARBA00022679"/>
    </source>
</evidence>
<evidence type="ECO:0000256" key="9">
    <source>
        <dbReference type="ARBA" id="ARBA00022741"/>
    </source>
</evidence>
<dbReference type="EMBL" id="LRQE01000050">
    <property type="protein sequence ID" value="KXA27810.1"/>
    <property type="molecule type" value="Genomic_DNA"/>
</dbReference>
<dbReference type="PATRIC" id="fig|54005.3.peg.1844"/>
<evidence type="ECO:0000256" key="2">
    <source>
        <dbReference type="ARBA" id="ARBA00000565"/>
    </source>
</evidence>
<dbReference type="Proteomes" id="UP000070174">
    <property type="component" value="Unassembled WGS sequence"/>
</dbReference>
<accession>A0A133PH16</accession>
<dbReference type="SUPFAM" id="SSF53613">
    <property type="entry name" value="Ribokinase-like"/>
    <property type="match status" value="1"/>
</dbReference>
<dbReference type="InterPro" id="IPR004399">
    <property type="entry name" value="HMP/HMP-P_kinase_dom"/>
</dbReference>
<protein>
    <recommendedName>
        <fullName evidence="7">Hydroxymethylpyrimidine/phosphomethylpyrimidine kinase</fullName>
        <ecNumber evidence="5">2.7.1.49</ecNumber>
        <ecNumber evidence="6">2.7.4.7</ecNumber>
    </recommendedName>
    <alternativeName>
        <fullName evidence="14">Hydroxymethylpyrimidine kinase</fullName>
    </alternativeName>
    <alternativeName>
        <fullName evidence="15">Hydroxymethylpyrimidine phosphate kinase</fullName>
    </alternativeName>
</protein>
<evidence type="ECO:0000256" key="10">
    <source>
        <dbReference type="ARBA" id="ARBA00022777"/>
    </source>
</evidence>
<evidence type="ECO:0000256" key="6">
    <source>
        <dbReference type="ARBA" id="ARBA00012963"/>
    </source>
</evidence>
<evidence type="ECO:0000256" key="15">
    <source>
        <dbReference type="ARBA" id="ARBA00043176"/>
    </source>
</evidence>
<evidence type="ECO:0000256" key="1">
    <source>
        <dbReference type="ARBA" id="ARBA00000151"/>
    </source>
</evidence>
<dbReference type="GO" id="GO:0008902">
    <property type="term" value="F:hydroxymethylpyrimidine kinase activity"/>
    <property type="evidence" value="ECO:0007669"/>
    <property type="project" value="UniProtKB-EC"/>
</dbReference>
<keyword evidence="11" id="KW-0067">ATP-binding</keyword>
<keyword evidence="10 17" id="KW-0418">Kinase</keyword>
<dbReference type="InterPro" id="IPR013749">
    <property type="entry name" value="PM/HMP-P_kinase-1"/>
</dbReference>
<evidence type="ECO:0000256" key="14">
    <source>
        <dbReference type="ARBA" id="ARBA00042102"/>
    </source>
</evidence>
<gene>
    <name evidence="17" type="ORF">HMPREF3229_01881</name>
</gene>
<dbReference type="FunFam" id="3.40.1190.20:FF:000003">
    <property type="entry name" value="Phosphomethylpyrimidine kinase ThiD"/>
    <property type="match status" value="1"/>
</dbReference>
<comment type="pathway">
    <text evidence="13">Cofactor biosynthesis; thiamine diphosphate biosynthesis; 4-amino-2-methyl-5-diphosphomethylpyrimidine from 5-amino-1-(5-phospho-D-ribosyl)imidazole: step 2/3.</text>
</comment>
<dbReference type="GO" id="GO:0005829">
    <property type="term" value="C:cytosol"/>
    <property type="evidence" value="ECO:0007669"/>
    <property type="project" value="TreeGrafter"/>
</dbReference>
<dbReference type="EC" id="2.7.4.7" evidence="6"/>
<name>A0A133PH16_9FIRM</name>
<dbReference type="Pfam" id="PF08543">
    <property type="entry name" value="Phos_pyr_kin"/>
    <property type="match status" value="1"/>
</dbReference>
<dbReference type="GO" id="GO:0005524">
    <property type="term" value="F:ATP binding"/>
    <property type="evidence" value="ECO:0007669"/>
    <property type="project" value="UniProtKB-KW"/>
</dbReference>